<evidence type="ECO:0000313" key="5">
    <source>
        <dbReference type="EMBL" id="KAF7516651.1"/>
    </source>
</evidence>
<keyword evidence="4" id="KW-1133">Transmembrane helix</keyword>
<dbReference type="Gene3D" id="1.25.40.20">
    <property type="entry name" value="Ankyrin repeat-containing domain"/>
    <property type="match status" value="1"/>
</dbReference>
<keyword evidence="4" id="KW-0812">Transmembrane</keyword>
<accession>A0A9P5KZA7</accession>
<feature type="transmembrane region" description="Helical" evidence="4">
    <location>
        <begin position="99"/>
        <end position="119"/>
    </location>
</feature>
<dbReference type="GO" id="GO:0005737">
    <property type="term" value="C:cytoplasm"/>
    <property type="evidence" value="ECO:0007669"/>
    <property type="project" value="TreeGrafter"/>
</dbReference>
<keyword evidence="1" id="KW-0677">Repeat</keyword>
<sequence length="177" mass="19744">MIKFLFACGVNLYHLDHQKTSALHIAPRKGKERAVQALLECGFNPNFVNADGDAPIHCAARVYRDRSTGSPEDKWTVINTLLGHGADPYLKNRHGFMSLWIAAFLNCSVIIGGLLGYGVNLHGLDANGNAQEPMPLEEYREMAHENLENISSHFPRVGHEGHLDCYRQALDGFSRFQ</sequence>
<dbReference type="Proteomes" id="UP000701341">
    <property type="component" value="Unassembled WGS sequence"/>
</dbReference>
<dbReference type="PROSITE" id="PS50088">
    <property type="entry name" value="ANK_REPEAT"/>
    <property type="match status" value="1"/>
</dbReference>
<comment type="caution">
    <text evidence="5">The sequence shown here is derived from an EMBL/GenBank/DDBJ whole genome shotgun (WGS) entry which is preliminary data.</text>
</comment>
<evidence type="ECO:0000256" key="3">
    <source>
        <dbReference type="PROSITE-ProRule" id="PRU00023"/>
    </source>
</evidence>
<evidence type="ECO:0000313" key="6">
    <source>
        <dbReference type="Proteomes" id="UP000701341"/>
    </source>
</evidence>
<dbReference type="PANTHER" id="PTHR24198:SF165">
    <property type="entry name" value="ANKYRIN REPEAT-CONTAINING PROTEIN-RELATED"/>
    <property type="match status" value="1"/>
</dbReference>
<dbReference type="SUPFAM" id="SSF48403">
    <property type="entry name" value="Ankyrin repeat"/>
    <property type="match status" value="1"/>
</dbReference>
<evidence type="ECO:0000256" key="2">
    <source>
        <dbReference type="ARBA" id="ARBA00023043"/>
    </source>
</evidence>
<reference evidence="5" key="1">
    <citation type="submission" date="2020-02" db="EMBL/GenBank/DDBJ databases">
        <authorList>
            <person name="Lichtner F.J."/>
        </authorList>
    </citation>
    <scope>NUCLEOTIDE SEQUENCE</scope>
    <source>
        <strain evidence="5">G10</strain>
    </source>
</reference>
<dbReference type="PANTHER" id="PTHR24198">
    <property type="entry name" value="ANKYRIN REPEAT AND PROTEIN KINASE DOMAIN-CONTAINING PROTEIN"/>
    <property type="match status" value="1"/>
</dbReference>
<evidence type="ECO:0000256" key="1">
    <source>
        <dbReference type="ARBA" id="ARBA00022737"/>
    </source>
</evidence>
<keyword evidence="4" id="KW-0472">Membrane</keyword>
<dbReference type="AlphaFoldDB" id="A0A9P5KZA7"/>
<name>A0A9P5KZA7_PENCR</name>
<gene>
    <name evidence="5" type="ORF">PCG10_002040</name>
</gene>
<evidence type="ECO:0000256" key="4">
    <source>
        <dbReference type="SAM" id="Phobius"/>
    </source>
</evidence>
<dbReference type="InterPro" id="IPR036770">
    <property type="entry name" value="Ankyrin_rpt-contain_sf"/>
</dbReference>
<dbReference type="SMART" id="SM00248">
    <property type="entry name" value="ANK"/>
    <property type="match status" value="2"/>
</dbReference>
<proteinExistence type="predicted"/>
<keyword evidence="2 3" id="KW-0040">ANK repeat</keyword>
<organism evidence="5 6">
    <name type="scientific">Penicillium crustosum</name>
    <name type="common">Blue mold fungus</name>
    <dbReference type="NCBI Taxonomy" id="36656"/>
    <lineage>
        <taxon>Eukaryota</taxon>
        <taxon>Fungi</taxon>
        <taxon>Dikarya</taxon>
        <taxon>Ascomycota</taxon>
        <taxon>Pezizomycotina</taxon>
        <taxon>Eurotiomycetes</taxon>
        <taxon>Eurotiomycetidae</taxon>
        <taxon>Eurotiales</taxon>
        <taxon>Aspergillaceae</taxon>
        <taxon>Penicillium</taxon>
    </lineage>
</organism>
<feature type="repeat" description="ANK" evidence="3">
    <location>
        <begin position="18"/>
        <end position="50"/>
    </location>
</feature>
<protein>
    <submittedName>
        <fullName evidence="5">Uncharacterized protein</fullName>
    </submittedName>
</protein>
<dbReference type="Pfam" id="PF12796">
    <property type="entry name" value="Ank_2"/>
    <property type="match status" value="1"/>
</dbReference>
<keyword evidence="6" id="KW-1185">Reference proteome</keyword>
<dbReference type="EMBL" id="JAAOZQ010000133">
    <property type="protein sequence ID" value="KAF7516651.1"/>
    <property type="molecule type" value="Genomic_DNA"/>
</dbReference>
<dbReference type="InterPro" id="IPR002110">
    <property type="entry name" value="Ankyrin_rpt"/>
</dbReference>